<accession>A0A0D3H6D6</accession>
<reference evidence="2" key="1">
    <citation type="journal article" date="2009" name="Rice">
        <title>De Novo Next Generation Sequencing of Plant Genomes.</title>
        <authorList>
            <person name="Rounsley S."/>
            <person name="Marri P.R."/>
            <person name="Yu Y."/>
            <person name="He R."/>
            <person name="Sisneros N."/>
            <person name="Goicoechea J.L."/>
            <person name="Lee S.J."/>
            <person name="Angelova A."/>
            <person name="Kudrna D."/>
            <person name="Luo M."/>
            <person name="Affourtit J."/>
            <person name="Desany B."/>
            <person name="Knight J."/>
            <person name="Niazi F."/>
            <person name="Egholm M."/>
            <person name="Wing R.A."/>
        </authorList>
    </citation>
    <scope>NUCLEOTIDE SEQUENCE [LARGE SCALE GENOMIC DNA]</scope>
    <source>
        <strain evidence="2">cv. IRGC 105608</strain>
    </source>
</reference>
<evidence type="ECO:0000313" key="3">
    <source>
        <dbReference type="Proteomes" id="UP000026960"/>
    </source>
</evidence>
<dbReference type="eggNOG" id="ENOG502QQQT">
    <property type="taxonomic scope" value="Eukaryota"/>
</dbReference>
<dbReference type="PaxDb" id="65489-OBART09G08800.1"/>
<dbReference type="Gramene" id="OBART09G08800.1">
    <property type="protein sequence ID" value="OBART09G08800.1"/>
    <property type="gene ID" value="OBART09G08800"/>
</dbReference>
<dbReference type="AlphaFoldDB" id="A0A0D3H6D6"/>
<dbReference type="STRING" id="65489.A0A0D3H6D6"/>
<sequence>MNPPPVSPKPAPAALASVAQGVEDDEEKAEVDDGGGGGGYARTPDLGCPYYYAPPKKVTTTMPPPPPAASAVGGWDFFNLFYVVQEVAAVAISNEDMRTMREREGIPELEEAETRGQRRRRTPRPPKQQKLRSEWPIKKRPKTWRQAVAVTQPGHELLAVLKEIEELFARAAEAGKEVTGMLEAASRVPELKEATWHVIIAIVPIYATT</sequence>
<feature type="compositionally biased region" description="Basic residues" evidence="1">
    <location>
        <begin position="117"/>
        <end position="130"/>
    </location>
</feature>
<reference evidence="2" key="2">
    <citation type="submission" date="2015-03" db="UniProtKB">
        <authorList>
            <consortium name="EnsemblPlants"/>
        </authorList>
    </citation>
    <scope>IDENTIFICATION</scope>
</reference>
<dbReference type="PANTHER" id="PTHR21450:SF17">
    <property type="entry name" value="OS09G0542500 PROTEIN"/>
    <property type="match status" value="1"/>
</dbReference>
<feature type="compositionally biased region" description="Basic and acidic residues" evidence="1">
    <location>
        <begin position="102"/>
        <end position="116"/>
    </location>
</feature>
<feature type="compositionally biased region" description="Pro residues" evidence="1">
    <location>
        <begin position="1"/>
        <end position="11"/>
    </location>
</feature>
<feature type="compositionally biased region" description="Low complexity" evidence="1">
    <location>
        <begin position="12"/>
        <end position="21"/>
    </location>
</feature>
<organism evidence="2">
    <name type="scientific">Oryza barthii</name>
    <dbReference type="NCBI Taxonomy" id="65489"/>
    <lineage>
        <taxon>Eukaryota</taxon>
        <taxon>Viridiplantae</taxon>
        <taxon>Streptophyta</taxon>
        <taxon>Embryophyta</taxon>
        <taxon>Tracheophyta</taxon>
        <taxon>Spermatophyta</taxon>
        <taxon>Magnoliopsida</taxon>
        <taxon>Liliopsida</taxon>
        <taxon>Poales</taxon>
        <taxon>Poaceae</taxon>
        <taxon>BOP clade</taxon>
        <taxon>Oryzoideae</taxon>
        <taxon>Oryzeae</taxon>
        <taxon>Oryzinae</taxon>
        <taxon>Oryza</taxon>
    </lineage>
</organism>
<dbReference type="PANTHER" id="PTHR21450">
    <property type="entry name" value="PROTEIN ALTERED PHOSPHATE STARVATION RESPONSE 1"/>
    <property type="match status" value="1"/>
</dbReference>
<feature type="compositionally biased region" description="Acidic residues" evidence="1">
    <location>
        <begin position="22"/>
        <end position="33"/>
    </location>
</feature>
<protein>
    <submittedName>
        <fullName evidence="2">Uncharacterized protein</fullName>
    </submittedName>
</protein>
<proteinExistence type="predicted"/>
<dbReference type="EnsemblPlants" id="OBART09G08800.1">
    <property type="protein sequence ID" value="OBART09G08800.1"/>
    <property type="gene ID" value="OBART09G08800"/>
</dbReference>
<feature type="region of interest" description="Disordered" evidence="1">
    <location>
        <begin position="1"/>
        <end position="46"/>
    </location>
</feature>
<keyword evidence="3" id="KW-1185">Reference proteome</keyword>
<feature type="region of interest" description="Disordered" evidence="1">
    <location>
        <begin position="102"/>
        <end position="135"/>
    </location>
</feature>
<evidence type="ECO:0000313" key="2">
    <source>
        <dbReference type="EnsemblPlants" id="OBART09G08800.1"/>
    </source>
</evidence>
<name>A0A0D3H6D6_9ORYZ</name>
<dbReference type="Proteomes" id="UP000026960">
    <property type="component" value="Chromosome 9"/>
</dbReference>
<evidence type="ECO:0000256" key="1">
    <source>
        <dbReference type="SAM" id="MobiDB-lite"/>
    </source>
</evidence>
<dbReference type="HOGENOM" id="CLU_114293_0_0_1"/>